<gene>
    <name evidence="3" type="ORF">E4T21_12270</name>
</gene>
<dbReference type="PANTHER" id="PTHR33164:SF43">
    <property type="entry name" value="HTH-TYPE TRANSCRIPTIONAL REPRESSOR YETL"/>
    <property type="match status" value="1"/>
</dbReference>
<reference evidence="3" key="1">
    <citation type="submission" date="2021-02" db="EMBL/GenBank/DDBJ databases">
        <title>Strain Y2R2, a novel species of the genus Halomonas.</title>
        <authorList>
            <person name="Huang H."/>
        </authorList>
    </citation>
    <scope>NUCLEOTIDE SEQUENCE</scope>
    <source>
        <strain evidence="3">Y2R2</strain>
    </source>
</reference>
<dbReference type="InterPro" id="IPR000835">
    <property type="entry name" value="HTH_MarR-typ"/>
</dbReference>
<evidence type="ECO:0000313" key="4">
    <source>
        <dbReference type="Proteomes" id="UP000324285"/>
    </source>
</evidence>
<protein>
    <submittedName>
        <fullName evidence="3">MarR family transcriptional regulator</fullName>
    </submittedName>
</protein>
<dbReference type="InterPro" id="IPR036388">
    <property type="entry name" value="WH-like_DNA-bd_sf"/>
</dbReference>
<name>A0A5C1NGE1_9GAMM</name>
<dbReference type="PANTHER" id="PTHR33164">
    <property type="entry name" value="TRANSCRIPTIONAL REGULATOR, MARR FAMILY"/>
    <property type="match status" value="1"/>
</dbReference>
<dbReference type="RefSeq" id="WP_149285270.1">
    <property type="nucleotide sequence ID" value="NZ_CP038437.2"/>
</dbReference>
<evidence type="ECO:0000256" key="1">
    <source>
        <dbReference type="SAM" id="MobiDB-lite"/>
    </source>
</evidence>
<dbReference type="SMART" id="SM00347">
    <property type="entry name" value="HTH_MARR"/>
    <property type="match status" value="1"/>
</dbReference>
<dbReference type="GO" id="GO:0006950">
    <property type="term" value="P:response to stress"/>
    <property type="evidence" value="ECO:0007669"/>
    <property type="project" value="TreeGrafter"/>
</dbReference>
<dbReference type="InterPro" id="IPR036390">
    <property type="entry name" value="WH_DNA-bd_sf"/>
</dbReference>
<dbReference type="OrthoDB" id="117723at2"/>
<dbReference type="InterPro" id="IPR039422">
    <property type="entry name" value="MarR/SlyA-like"/>
</dbReference>
<feature type="region of interest" description="Disordered" evidence="1">
    <location>
        <begin position="1"/>
        <end position="26"/>
    </location>
</feature>
<dbReference type="PROSITE" id="PS50995">
    <property type="entry name" value="HTH_MARR_2"/>
    <property type="match status" value="1"/>
</dbReference>
<dbReference type="Pfam" id="PF12802">
    <property type="entry name" value="MarR_2"/>
    <property type="match status" value="1"/>
</dbReference>
<organism evidence="3 4">
    <name type="scientific">Halomonas binhaiensis</name>
    <dbReference type="NCBI Taxonomy" id="2562282"/>
    <lineage>
        <taxon>Bacteria</taxon>
        <taxon>Pseudomonadati</taxon>
        <taxon>Pseudomonadota</taxon>
        <taxon>Gammaproteobacteria</taxon>
        <taxon>Oceanospirillales</taxon>
        <taxon>Halomonadaceae</taxon>
        <taxon>Halomonas</taxon>
    </lineage>
</organism>
<dbReference type="Proteomes" id="UP000324285">
    <property type="component" value="Chromosome"/>
</dbReference>
<dbReference type="GO" id="GO:0003700">
    <property type="term" value="F:DNA-binding transcription factor activity"/>
    <property type="evidence" value="ECO:0007669"/>
    <property type="project" value="InterPro"/>
</dbReference>
<dbReference type="KEGG" id="hbh:E4T21_12270"/>
<evidence type="ECO:0000259" key="2">
    <source>
        <dbReference type="PROSITE" id="PS50995"/>
    </source>
</evidence>
<dbReference type="SUPFAM" id="SSF46785">
    <property type="entry name" value="Winged helix' DNA-binding domain"/>
    <property type="match status" value="1"/>
</dbReference>
<accession>A0A5C1NGE1</accession>
<evidence type="ECO:0000313" key="3">
    <source>
        <dbReference type="EMBL" id="QEM82234.1"/>
    </source>
</evidence>
<dbReference type="AlphaFoldDB" id="A0A5C1NGE1"/>
<sequence>MIKAPETKVVSPPSCRDAASEQDAPGASEPVRVAYLIGRLDRTLRRHISEAVYPLGLTMQQYTALSVLARRSPLSNAQLAEKSLVSPQAANEMVKAMEAKALVTRTPDPHHGRIVLIDMTGEGQRLLEEADHAVATLEACMLEGLSSAQQSAFQRHLKSALKALGAGLVETP</sequence>
<feature type="domain" description="HTH marR-type" evidence="2">
    <location>
        <begin position="30"/>
        <end position="162"/>
    </location>
</feature>
<dbReference type="EMBL" id="CP038437">
    <property type="protein sequence ID" value="QEM82234.1"/>
    <property type="molecule type" value="Genomic_DNA"/>
</dbReference>
<proteinExistence type="predicted"/>
<dbReference type="Gene3D" id="1.10.10.10">
    <property type="entry name" value="Winged helix-like DNA-binding domain superfamily/Winged helix DNA-binding domain"/>
    <property type="match status" value="1"/>
</dbReference>
<keyword evidence="4" id="KW-1185">Reference proteome</keyword>